<evidence type="ECO:0000313" key="7">
    <source>
        <dbReference type="EMBL" id="MBA8064229.1"/>
    </source>
</evidence>
<evidence type="ECO:0000256" key="3">
    <source>
        <dbReference type="ARBA" id="ARBA00022692"/>
    </source>
</evidence>
<feature type="transmembrane region" description="Helical" evidence="6">
    <location>
        <begin position="305"/>
        <end position="325"/>
    </location>
</feature>
<feature type="transmembrane region" description="Helical" evidence="6">
    <location>
        <begin position="345"/>
        <end position="365"/>
    </location>
</feature>
<keyword evidence="3 6" id="KW-0812">Transmembrane</keyword>
<dbReference type="EMBL" id="JABXRI010000001">
    <property type="protein sequence ID" value="MBA8064229.1"/>
    <property type="molecule type" value="Genomic_DNA"/>
</dbReference>
<accession>A0A7W3D7A2</accession>
<feature type="transmembrane region" description="Helical" evidence="6">
    <location>
        <begin position="90"/>
        <end position="111"/>
    </location>
</feature>
<dbReference type="PANTHER" id="PTHR30250">
    <property type="entry name" value="PST FAMILY PREDICTED COLANIC ACID TRANSPORTER"/>
    <property type="match status" value="1"/>
</dbReference>
<reference evidence="7 8" key="1">
    <citation type="submission" date="2020-06" db="EMBL/GenBank/DDBJ databases">
        <title>REHAB project genomes.</title>
        <authorList>
            <person name="Shaw L.P."/>
        </authorList>
    </citation>
    <scope>NUCLEOTIDE SEQUENCE [LARGE SCALE GENOMIC DNA]</scope>
    <source>
        <strain evidence="7 8">RHBSTW-00116</strain>
    </source>
</reference>
<keyword evidence="4 6" id="KW-1133">Transmembrane helix</keyword>
<feature type="transmembrane region" description="Helical" evidence="6">
    <location>
        <begin position="153"/>
        <end position="174"/>
    </location>
</feature>
<dbReference type="AlphaFoldDB" id="A0A7W3D7A2"/>
<evidence type="ECO:0000256" key="2">
    <source>
        <dbReference type="ARBA" id="ARBA00022475"/>
    </source>
</evidence>
<organism evidence="7 8">
    <name type="scientific">Citrobacter freundii</name>
    <dbReference type="NCBI Taxonomy" id="546"/>
    <lineage>
        <taxon>Bacteria</taxon>
        <taxon>Pseudomonadati</taxon>
        <taxon>Pseudomonadota</taxon>
        <taxon>Gammaproteobacteria</taxon>
        <taxon>Enterobacterales</taxon>
        <taxon>Enterobacteriaceae</taxon>
        <taxon>Citrobacter</taxon>
        <taxon>Citrobacter freundii complex</taxon>
    </lineage>
</organism>
<dbReference type="Proteomes" id="UP000591803">
    <property type="component" value="Unassembled WGS sequence"/>
</dbReference>
<gene>
    <name evidence="7" type="ORF">HV077_17915</name>
</gene>
<dbReference type="InterPro" id="IPR050833">
    <property type="entry name" value="Poly_Biosynth_Transport"/>
</dbReference>
<evidence type="ECO:0000256" key="5">
    <source>
        <dbReference type="ARBA" id="ARBA00023136"/>
    </source>
</evidence>
<feature type="transmembrane region" description="Helical" evidence="6">
    <location>
        <begin position="12"/>
        <end position="31"/>
    </location>
</feature>
<evidence type="ECO:0000256" key="1">
    <source>
        <dbReference type="ARBA" id="ARBA00004651"/>
    </source>
</evidence>
<feature type="transmembrane region" description="Helical" evidence="6">
    <location>
        <begin position="242"/>
        <end position="264"/>
    </location>
</feature>
<keyword evidence="5 6" id="KW-0472">Membrane</keyword>
<feature type="transmembrane region" description="Helical" evidence="6">
    <location>
        <begin position="123"/>
        <end position="141"/>
    </location>
</feature>
<name>A0A7W3D7A2_CITFR</name>
<evidence type="ECO:0000313" key="8">
    <source>
        <dbReference type="Proteomes" id="UP000591803"/>
    </source>
</evidence>
<feature type="transmembrane region" description="Helical" evidence="6">
    <location>
        <begin position="180"/>
        <end position="198"/>
    </location>
</feature>
<feature type="transmembrane region" description="Helical" evidence="6">
    <location>
        <begin position="440"/>
        <end position="460"/>
    </location>
</feature>
<dbReference type="PANTHER" id="PTHR30250:SF26">
    <property type="entry name" value="PSMA PROTEIN"/>
    <property type="match status" value="1"/>
</dbReference>
<proteinExistence type="predicted"/>
<comment type="subcellular location">
    <subcellularLocation>
        <location evidence="1">Cell membrane</location>
        <topology evidence="1">Multi-pass membrane protein</topology>
    </subcellularLocation>
</comment>
<evidence type="ECO:0000256" key="6">
    <source>
        <dbReference type="SAM" id="Phobius"/>
    </source>
</evidence>
<keyword evidence="2" id="KW-1003">Cell membrane</keyword>
<comment type="caution">
    <text evidence="7">The sequence shown here is derived from an EMBL/GenBank/DDBJ whole genome shotgun (WGS) entry which is preliminary data.</text>
</comment>
<feature type="transmembrane region" description="Helical" evidence="6">
    <location>
        <begin position="51"/>
        <end position="69"/>
    </location>
</feature>
<feature type="transmembrane region" description="Helical" evidence="6">
    <location>
        <begin position="485"/>
        <end position="507"/>
    </location>
</feature>
<feature type="transmembrane region" description="Helical" evidence="6">
    <location>
        <begin position="377"/>
        <end position="396"/>
    </location>
</feature>
<protein>
    <submittedName>
        <fullName evidence="7">Uncharacterized protein</fullName>
    </submittedName>
</protein>
<sequence length="521" mass="59702">MQKNNVLRSVKYGVLFSILIMILTFLVRKYFIESFGEELTGYYLLINQLIGYLNLAELGLSTASVYLFFKPLNSGDKNEIALFFNVIKRIYKIIAVLIFILGGGIATILPLLVKENIEWQNIYVPWALFVLSTALSYLYSAETVLLTADEKLYVVKLITGISRIVCFTIQIIILKTSDSFILFSSIEIAYAVFQLYLFKRYVLKKYDLKLYYNANTPEVTNRIRKKVLGEIKKTFVHKVSGVLIFNTDYVIISVFIGLSTITIYSSYLMFIQATTIILATIIAPLGASIGNFLHRTNINTAYSRFNVINCYFFLLATVGSIIYNNTSTDLVQLWMGSNVMFTHDIVMLLAINFFCLVARSAVDIFKVSFGYMSDIHLPIIEGVSNLLLSIILVKFYGVKGVIFGTIFSNLLIIMLVRPWYLYINAFKVGTVIFIRDHFRLWLTSLFFSFIVYKGCDRVIFNSINEFITSKFPDHNSFITLITKQAAFSIVTLIIVSFFYLIIFPELFKHIISFRKKRKNNG</sequence>
<feature type="transmembrane region" description="Helical" evidence="6">
    <location>
        <begin position="402"/>
        <end position="420"/>
    </location>
</feature>
<evidence type="ECO:0000256" key="4">
    <source>
        <dbReference type="ARBA" id="ARBA00022989"/>
    </source>
</evidence>
<dbReference type="GO" id="GO:0005886">
    <property type="term" value="C:plasma membrane"/>
    <property type="evidence" value="ECO:0007669"/>
    <property type="project" value="UniProtKB-SubCell"/>
</dbReference>
<feature type="transmembrane region" description="Helical" evidence="6">
    <location>
        <begin position="270"/>
        <end position="293"/>
    </location>
</feature>